<protein>
    <submittedName>
        <fullName evidence="10">Alpha-glucosidase</fullName>
    </submittedName>
</protein>
<evidence type="ECO:0000259" key="8">
    <source>
        <dbReference type="Pfam" id="PF17137"/>
    </source>
</evidence>
<keyword evidence="3 4" id="KW-0326">Glycosidase</keyword>
<accession>A0A179T677</accession>
<dbReference type="Gene3D" id="2.60.40.1180">
    <property type="entry name" value="Golgi alpha-mannosidase II"/>
    <property type="match status" value="2"/>
</dbReference>
<dbReference type="SUPFAM" id="SSF51445">
    <property type="entry name" value="(Trans)glycosidases"/>
    <property type="match status" value="1"/>
</dbReference>
<reference evidence="11" key="1">
    <citation type="submission" date="2016-04" db="EMBL/GenBank/DDBJ databases">
        <authorList>
            <person name="Lyu Z."/>
            <person name="Lyu W."/>
        </authorList>
    </citation>
    <scope>NUCLEOTIDE SEQUENCE [LARGE SCALE GENOMIC DNA]</scope>
    <source>
        <strain evidence="11">C44</strain>
    </source>
</reference>
<dbReference type="InterPro" id="IPR013780">
    <property type="entry name" value="Glyco_hydro_b"/>
</dbReference>
<dbReference type="Pfam" id="PF01055">
    <property type="entry name" value="Glyco_hydro_31_2nd"/>
    <property type="match status" value="1"/>
</dbReference>
<dbReference type="EMBL" id="LWSG01000001">
    <property type="protein sequence ID" value="OAS89291.1"/>
    <property type="molecule type" value="Genomic_DNA"/>
</dbReference>
<comment type="similarity">
    <text evidence="1 4">Belongs to the glycosyl hydrolase 31 family.</text>
</comment>
<evidence type="ECO:0000256" key="1">
    <source>
        <dbReference type="ARBA" id="ARBA00007806"/>
    </source>
</evidence>
<dbReference type="AlphaFoldDB" id="A0A179T677"/>
<dbReference type="Proteomes" id="UP000078534">
    <property type="component" value="Unassembled WGS sequence"/>
</dbReference>
<dbReference type="Pfam" id="PF17137">
    <property type="entry name" value="DUF5110"/>
    <property type="match status" value="1"/>
</dbReference>
<evidence type="ECO:0000259" key="6">
    <source>
        <dbReference type="Pfam" id="PF01055"/>
    </source>
</evidence>
<dbReference type="GO" id="GO:0030246">
    <property type="term" value="F:carbohydrate binding"/>
    <property type="evidence" value="ECO:0007669"/>
    <property type="project" value="InterPro"/>
</dbReference>
<sequence length="891" mass="102655">MKLRKKKLKKSYTTMLLAATVVTSGTVAPLVSKAAEYVAPPGAQMWEGQMVDENGNVQHVHPDRPLDKNNLQKPMTVQDVKKLENGIKLNLGEMEAYIRLLSSDISKVSILKKGEKEYTSVGIAKTDWNSPKFKMNEDSEKIVLSSDGLTVQIKKSPFGIKYLDKDGNVINEDAEQSVGYENGKPYVFKKTDKNEDFYGFGQKTTGLNHRGKEIAVWNRENQGQPISKYTFSSVPFFIGLKGTNSYGILFDNTYRSYYNMAAESDDYYYFHADGGKLTYYFINGPEIKDVVDRYTDLTGKMQMPPKWAMGFHQAAWGYHQKDLEQVSKTYREKKIPADGMWYDIEWMDDYKTFFFGNKFPDPDGLNEMLENQNYHTVAIVDPAMRVPDPGQPEYLPYTEGTNKDLWVKNPDGSPYLGKVWPWGVPSLSVFPNFLKQETRDWWAGWHKTMFDRGIDGIWNDMNEPANFSTKDYWSLPLDTVFETDTGGKLTHEEAHNIYAHLENQATDQAFKTLKPNERPFVLTRASFTGTQRYATATWTGDNWSEWAMLRISIFQNANVGLTGFAMVGNDIGGFAKKPHEGVVATSELFARWIEVGAFYPFSRDHYNNDGKSPMETEAGNLLKWQRQEPWQFGKEVEDISRKYISLRYELMPYLYNTFKETTKNGKLIQQPLVYQFQEDEKTHNIQDQFMFGDSLMMAPVVHEGKTSRDLYLPSGTNWVDYWTGEEFKGGQTIHRQADLATLPIYVKKDSIIPRREVQQHTDEKPLTNLTLDTYLDQKASYSFYEDDAKTEDYTRGEYNETIFDVERKQNKITFKQKQKVNNYKDSKLEQYTLKLNNAEKPSRIQAGNSKYKEVNSLAATEGKTNTFFYDANTKVLYISIPADEKKEVQIR</sequence>
<dbReference type="GO" id="GO:0005975">
    <property type="term" value="P:carbohydrate metabolic process"/>
    <property type="evidence" value="ECO:0007669"/>
    <property type="project" value="InterPro"/>
</dbReference>
<evidence type="ECO:0000256" key="5">
    <source>
        <dbReference type="SAM" id="SignalP"/>
    </source>
</evidence>
<dbReference type="CDD" id="cd14752">
    <property type="entry name" value="GH31_N"/>
    <property type="match status" value="1"/>
</dbReference>
<feature type="chain" id="PRO_5008106593" evidence="5">
    <location>
        <begin position="35"/>
        <end position="891"/>
    </location>
</feature>
<evidence type="ECO:0000256" key="3">
    <source>
        <dbReference type="ARBA" id="ARBA00023295"/>
    </source>
</evidence>
<evidence type="ECO:0000259" key="7">
    <source>
        <dbReference type="Pfam" id="PF13802"/>
    </source>
</evidence>
<feature type="domain" description="Glycoside hydrolase family 31 N-terminal" evidence="7">
    <location>
        <begin position="98"/>
        <end position="258"/>
    </location>
</feature>
<dbReference type="InterPro" id="IPR025887">
    <property type="entry name" value="Glyco_hydro_31_N_dom"/>
</dbReference>
<organism evidence="10 11">
    <name type="scientific">Metabacillus litoralis</name>
    <dbReference type="NCBI Taxonomy" id="152268"/>
    <lineage>
        <taxon>Bacteria</taxon>
        <taxon>Bacillati</taxon>
        <taxon>Bacillota</taxon>
        <taxon>Bacilli</taxon>
        <taxon>Bacillales</taxon>
        <taxon>Bacillaceae</taxon>
        <taxon>Metabacillus</taxon>
    </lineage>
</organism>
<keyword evidence="5" id="KW-0732">Signal</keyword>
<dbReference type="Pfam" id="PF21365">
    <property type="entry name" value="Glyco_hydro_31_3rd"/>
    <property type="match status" value="1"/>
</dbReference>
<dbReference type="PANTHER" id="PTHR22762:SF166">
    <property type="entry name" value="ALPHA-GLUCOSIDASE"/>
    <property type="match status" value="1"/>
</dbReference>
<evidence type="ECO:0000313" key="11">
    <source>
        <dbReference type="Proteomes" id="UP000078534"/>
    </source>
</evidence>
<dbReference type="SUPFAM" id="SSF74650">
    <property type="entry name" value="Galactose mutarotase-like"/>
    <property type="match status" value="1"/>
</dbReference>
<dbReference type="Pfam" id="PF13802">
    <property type="entry name" value="Gal_mutarotas_2"/>
    <property type="match status" value="1"/>
</dbReference>
<feature type="domain" description="Glycosyl hydrolase family 31 C-terminal" evidence="9">
    <location>
        <begin position="666"/>
        <end position="752"/>
    </location>
</feature>
<dbReference type="STRING" id="152268.A6K24_01700"/>
<dbReference type="Gene3D" id="3.20.20.80">
    <property type="entry name" value="Glycosidases"/>
    <property type="match status" value="2"/>
</dbReference>
<evidence type="ECO:0000259" key="9">
    <source>
        <dbReference type="Pfam" id="PF21365"/>
    </source>
</evidence>
<dbReference type="CDD" id="cd06604">
    <property type="entry name" value="GH31_glucosidase_II_MalA"/>
    <property type="match status" value="1"/>
</dbReference>
<evidence type="ECO:0000313" key="10">
    <source>
        <dbReference type="EMBL" id="OAS89291.1"/>
    </source>
</evidence>
<dbReference type="InterPro" id="IPR017853">
    <property type="entry name" value="GH"/>
</dbReference>
<dbReference type="RefSeq" id="WP_198165121.1">
    <property type="nucleotide sequence ID" value="NZ_LWSG01000001.1"/>
</dbReference>
<evidence type="ECO:0000256" key="4">
    <source>
        <dbReference type="RuleBase" id="RU361185"/>
    </source>
</evidence>
<feature type="domain" description="DUF5110" evidence="8">
    <location>
        <begin position="768"/>
        <end position="837"/>
    </location>
</feature>
<dbReference type="PROSITE" id="PS00129">
    <property type="entry name" value="GLYCOSYL_HYDROL_F31_1"/>
    <property type="match status" value="1"/>
</dbReference>
<dbReference type="SUPFAM" id="SSF51011">
    <property type="entry name" value="Glycosyl hydrolase domain"/>
    <property type="match status" value="1"/>
</dbReference>
<name>A0A179T677_9BACI</name>
<evidence type="ECO:0000256" key="2">
    <source>
        <dbReference type="ARBA" id="ARBA00022801"/>
    </source>
</evidence>
<dbReference type="InterPro" id="IPR000322">
    <property type="entry name" value="Glyco_hydro_31_TIM"/>
</dbReference>
<dbReference type="InterPro" id="IPR011013">
    <property type="entry name" value="Gal_mutarotase_sf_dom"/>
</dbReference>
<gene>
    <name evidence="10" type="ORF">A6K24_01700</name>
</gene>
<comment type="caution">
    <text evidence="10">The sequence shown here is derived from an EMBL/GenBank/DDBJ whole genome shotgun (WGS) entry which is preliminary data.</text>
</comment>
<feature type="signal peptide" evidence="5">
    <location>
        <begin position="1"/>
        <end position="34"/>
    </location>
</feature>
<dbReference type="InterPro" id="IPR030458">
    <property type="entry name" value="Glyco_hydro_31_AS"/>
</dbReference>
<dbReference type="Gene3D" id="2.60.40.1760">
    <property type="entry name" value="glycosyl hydrolase (family 31)"/>
    <property type="match status" value="1"/>
</dbReference>
<feature type="domain" description="Glycoside hydrolase family 31 TIM barrel" evidence="6">
    <location>
        <begin position="302"/>
        <end position="656"/>
    </location>
</feature>
<dbReference type="PANTHER" id="PTHR22762">
    <property type="entry name" value="ALPHA-GLUCOSIDASE"/>
    <property type="match status" value="1"/>
</dbReference>
<dbReference type="GO" id="GO:0004553">
    <property type="term" value="F:hydrolase activity, hydrolyzing O-glycosyl compounds"/>
    <property type="evidence" value="ECO:0007669"/>
    <property type="project" value="InterPro"/>
</dbReference>
<dbReference type="InterPro" id="IPR033403">
    <property type="entry name" value="DUF5110"/>
</dbReference>
<dbReference type="InterPro" id="IPR048395">
    <property type="entry name" value="Glyco_hydro_31_C"/>
</dbReference>
<keyword evidence="11" id="KW-1185">Reference proteome</keyword>
<proteinExistence type="inferred from homology"/>
<keyword evidence="2 4" id="KW-0378">Hydrolase</keyword>